<sequence length="102" mass="11266">MAPILLLVGSSKTADIKDWTLSDLRRCPHHSDIFLWAGAQTGFIGTFGFQRFPLCETNPSIGISSDFGMTKSSLTSNAAGAYRYHCSEKRAFFRELGKVESD</sequence>
<evidence type="ECO:0000313" key="2">
    <source>
        <dbReference type="Proteomes" id="UP000499080"/>
    </source>
</evidence>
<proteinExistence type="predicted"/>
<reference evidence="1 2" key="1">
    <citation type="journal article" date="2019" name="Sci. Rep.">
        <title>Orb-weaving spider Araneus ventricosus genome elucidates the spidroin gene catalogue.</title>
        <authorList>
            <person name="Kono N."/>
            <person name="Nakamura H."/>
            <person name="Ohtoshi R."/>
            <person name="Moran D.A.P."/>
            <person name="Shinohara A."/>
            <person name="Yoshida Y."/>
            <person name="Fujiwara M."/>
            <person name="Mori M."/>
            <person name="Tomita M."/>
            <person name="Arakawa K."/>
        </authorList>
    </citation>
    <scope>NUCLEOTIDE SEQUENCE [LARGE SCALE GENOMIC DNA]</scope>
</reference>
<accession>A0A4Y2FNQ3</accession>
<dbReference type="EMBL" id="BGPR01001001">
    <property type="protein sequence ID" value="GBM42647.1"/>
    <property type="molecule type" value="Genomic_DNA"/>
</dbReference>
<gene>
    <name evidence="1" type="ORF">AVEN_221759_1</name>
</gene>
<dbReference type="Proteomes" id="UP000499080">
    <property type="component" value="Unassembled WGS sequence"/>
</dbReference>
<protein>
    <submittedName>
        <fullName evidence="1">Uncharacterized protein</fullName>
    </submittedName>
</protein>
<keyword evidence="2" id="KW-1185">Reference proteome</keyword>
<name>A0A4Y2FNQ3_ARAVE</name>
<comment type="caution">
    <text evidence="1">The sequence shown here is derived from an EMBL/GenBank/DDBJ whole genome shotgun (WGS) entry which is preliminary data.</text>
</comment>
<evidence type="ECO:0000313" key="1">
    <source>
        <dbReference type="EMBL" id="GBM42647.1"/>
    </source>
</evidence>
<organism evidence="1 2">
    <name type="scientific">Araneus ventricosus</name>
    <name type="common">Orbweaver spider</name>
    <name type="synonym">Epeira ventricosa</name>
    <dbReference type="NCBI Taxonomy" id="182803"/>
    <lineage>
        <taxon>Eukaryota</taxon>
        <taxon>Metazoa</taxon>
        <taxon>Ecdysozoa</taxon>
        <taxon>Arthropoda</taxon>
        <taxon>Chelicerata</taxon>
        <taxon>Arachnida</taxon>
        <taxon>Araneae</taxon>
        <taxon>Araneomorphae</taxon>
        <taxon>Entelegynae</taxon>
        <taxon>Araneoidea</taxon>
        <taxon>Araneidae</taxon>
        <taxon>Araneus</taxon>
    </lineage>
</organism>
<dbReference type="AlphaFoldDB" id="A0A4Y2FNQ3"/>